<evidence type="ECO:0000256" key="6">
    <source>
        <dbReference type="ARBA" id="ARBA00022792"/>
    </source>
</evidence>
<dbReference type="Gene3D" id="1.50.40.10">
    <property type="entry name" value="Mitochondrial carrier domain"/>
    <property type="match status" value="1"/>
</dbReference>
<dbReference type="EMBL" id="FN649742">
    <property type="protein sequence ID" value="CBJ28033.1"/>
    <property type="molecule type" value="Genomic_DNA"/>
</dbReference>
<evidence type="ECO:0000256" key="11">
    <source>
        <dbReference type="SAM" id="MobiDB-lite"/>
    </source>
</evidence>
<feature type="repeat" description="Solcar" evidence="10">
    <location>
        <begin position="518"/>
        <end position="602"/>
    </location>
</feature>
<dbReference type="InterPro" id="IPR044677">
    <property type="entry name" value="SLC25A3/Pic2/Mir1-like"/>
</dbReference>
<evidence type="ECO:0000256" key="2">
    <source>
        <dbReference type="ARBA" id="ARBA00006375"/>
    </source>
</evidence>
<feature type="region of interest" description="Disordered" evidence="11">
    <location>
        <begin position="1"/>
        <end position="23"/>
    </location>
</feature>
<evidence type="ECO:0000256" key="1">
    <source>
        <dbReference type="ARBA" id="ARBA00004448"/>
    </source>
</evidence>
<evidence type="ECO:0000256" key="10">
    <source>
        <dbReference type="PROSITE-ProRule" id="PRU00282"/>
    </source>
</evidence>
<dbReference type="PANTHER" id="PTHR45671:SF12">
    <property type="entry name" value="MITOCHONDRIAL PHOSPHATE CARRIER PROTEIN"/>
    <property type="match status" value="1"/>
</dbReference>
<dbReference type="InParanoid" id="D7G8I8"/>
<dbReference type="PROSITE" id="PS50920">
    <property type="entry name" value="SOLCAR"/>
    <property type="match status" value="3"/>
</dbReference>
<dbReference type="InterPro" id="IPR023395">
    <property type="entry name" value="MCP_dom_sf"/>
</dbReference>
<keyword evidence="5" id="KW-0677">Repeat</keyword>
<dbReference type="eggNOG" id="KOG0767">
    <property type="taxonomic scope" value="Eukaryota"/>
</dbReference>
<evidence type="ECO:0000259" key="13">
    <source>
        <dbReference type="PROSITE" id="PS50222"/>
    </source>
</evidence>
<dbReference type="GO" id="GO:0005315">
    <property type="term" value="F:phosphate transmembrane transporter activity"/>
    <property type="evidence" value="ECO:0007669"/>
    <property type="project" value="InterPro"/>
</dbReference>
<dbReference type="InterPro" id="IPR002048">
    <property type="entry name" value="EF_hand_dom"/>
</dbReference>
<keyword evidence="8" id="KW-0496">Mitochondrion</keyword>
<feature type="domain" description="EF-hand" evidence="13">
    <location>
        <begin position="134"/>
        <end position="169"/>
    </location>
</feature>
<evidence type="ECO:0000256" key="4">
    <source>
        <dbReference type="ARBA" id="ARBA00022692"/>
    </source>
</evidence>
<gene>
    <name evidence="14" type="primary">MPC</name>
    <name evidence="14" type="ORF">Esi_0089_0093</name>
</gene>
<feature type="transmembrane region" description="Helical" evidence="12">
    <location>
        <begin position="613"/>
        <end position="635"/>
    </location>
</feature>
<sequence length="833" mass="89159">MAAAVDDEDQQQQQLQQLREPKENRVEIAEEARVGGLSRASFVQTAAGSAAAVLALSLAPKKAFSAFEESIDMTWTSVTTFEKSAGVAQETYSPRFVAYLARFLVNYDSVSAHWWRNQQTSVSQASAQDFAKKLVEQGAAAVFKASDLDGDGTLNEEEFSLAIADQQIGFAKFEASVNFGLRKYGGKSGVKKLFKLLVEEFGEETAGKRQIALLFALLDSDQPVENIKALMGETDNSSILSYKVTNGGRGYEAGHPPAVKIEAPPYLTDTARATATLRRSGSVFRVALRSPGKGYQTAPTVTISPPRNPDGVTATAVAALKGGKVVGIVVTNGGSGYSEDDDVRVMIDQPEAESGGNAVGFVEGRMNCAAAVAVMDMEVSEVRVVHKGSGYASPLPAKVTIDPPPPRVEYAVPGASAEAQAVLSPPPEKEVLRSWLPPQQLRREVTELLPDNLVPMLDPCLAKFYLSPIDVADPNYCVYFDNSEFQVYPSQKLARYFSFLDGPRTRYPVEKERSLDASVFLRFAACGAACGSTAHAFLIPIDVVKTRMQSEPKRYPDTMSTFRTLVKEEGVEAFLLGTGATIVGYVFYGGFSFGLTEFLKRRFVELAGPDLAALYPIPILLGASAVSACFAATAVTPFETLRIKTVTVPNFPKTLAGAMSEMVSTGRAGDLIAGVPVLLLAEIPFMMAKFAVFDAFSKLAYNVFPQANESVAASLAISLISGMVAGVAASLVSQPSDTVFVEVSDKEGGSVGIIETVKQVYNEGGAAAFYKGALPRAAKSALNIALQFFLYDSLKRLANVAPDDLKVFFDVMSGLEMGGKSAADIAPTIDSFR</sequence>
<evidence type="ECO:0000313" key="14">
    <source>
        <dbReference type="EMBL" id="CBJ28033.1"/>
    </source>
</evidence>
<dbReference type="PANTHER" id="PTHR45671">
    <property type="entry name" value="SOLUTE CARRIER FAMILY 25 (MITOCHONDRIAL CARRIER PHOSPHATE CARRIER), MEMBER 3, LIKE-RELATED-RELATED"/>
    <property type="match status" value="1"/>
</dbReference>
<feature type="transmembrane region" description="Helical" evidence="12">
    <location>
        <begin position="573"/>
        <end position="593"/>
    </location>
</feature>
<feature type="repeat" description="Solcar" evidence="10">
    <location>
        <begin position="615"/>
        <end position="699"/>
    </location>
</feature>
<evidence type="ECO:0000256" key="3">
    <source>
        <dbReference type="ARBA" id="ARBA00022448"/>
    </source>
</evidence>
<dbReference type="PROSITE" id="PS00018">
    <property type="entry name" value="EF_HAND_1"/>
    <property type="match status" value="1"/>
</dbReference>
<evidence type="ECO:0000256" key="5">
    <source>
        <dbReference type="ARBA" id="ARBA00022737"/>
    </source>
</evidence>
<dbReference type="PROSITE" id="PS50222">
    <property type="entry name" value="EF_HAND_2"/>
    <property type="match status" value="1"/>
</dbReference>
<dbReference type="InterPro" id="IPR018247">
    <property type="entry name" value="EF_Hand_1_Ca_BS"/>
</dbReference>
<evidence type="ECO:0000256" key="8">
    <source>
        <dbReference type="ARBA" id="ARBA00023128"/>
    </source>
</evidence>
<name>D7G8I8_ECTSI</name>
<comment type="subcellular location">
    <subcellularLocation>
        <location evidence="1">Mitochondrion inner membrane</location>
        <topology evidence="1">Multi-pass membrane protein</topology>
    </subcellularLocation>
</comment>
<protein>
    <submittedName>
        <fullName evidence="14">N/a</fullName>
    </submittedName>
</protein>
<dbReference type="GO" id="GO:0005743">
    <property type="term" value="C:mitochondrial inner membrane"/>
    <property type="evidence" value="ECO:0007669"/>
    <property type="project" value="UniProtKB-SubCell"/>
</dbReference>
<accession>D7G8I8</accession>
<dbReference type="OrthoDB" id="427452at2759"/>
<feature type="repeat" description="Solcar" evidence="10">
    <location>
        <begin position="713"/>
        <end position="797"/>
    </location>
</feature>
<dbReference type="STRING" id="2880.D7G8I8"/>
<organism evidence="14 15">
    <name type="scientific">Ectocarpus siliculosus</name>
    <name type="common">Brown alga</name>
    <name type="synonym">Conferva siliculosa</name>
    <dbReference type="NCBI Taxonomy" id="2880"/>
    <lineage>
        <taxon>Eukaryota</taxon>
        <taxon>Sar</taxon>
        <taxon>Stramenopiles</taxon>
        <taxon>Ochrophyta</taxon>
        <taxon>PX clade</taxon>
        <taxon>Phaeophyceae</taxon>
        <taxon>Ectocarpales</taxon>
        <taxon>Ectocarpaceae</taxon>
        <taxon>Ectocarpus</taxon>
    </lineage>
</organism>
<dbReference type="SUPFAM" id="SSF103506">
    <property type="entry name" value="Mitochondrial carrier"/>
    <property type="match status" value="1"/>
</dbReference>
<dbReference type="InterPro" id="IPR018108">
    <property type="entry name" value="MCP_transmembrane"/>
</dbReference>
<feature type="transmembrane region" description="Helical" evidence="12">
    <location>
        <begin position="519"/>
        <end position="544"/>
    </location>
</feature>
<evidence type="ECO:0000256" key="9">
    <source>
        <dbReference type="ARBA" id="ARBA00023136"/>
    </source>
</evidence>
<proteinExistence type="inferred from homology"/>
<dbReference type="GO" id="GO:1990547">
    <property type="term" value="P:mitochondrial phosphate ion transmembrane transport"/>
    <property type="evidence" value="ECO:0007669"/>
    <property type="project" value="InterPro"/>
</dbReference>
<evidence type="ECO:0000256" key="7">
    <source>
        <dbReference type="ARBA" id="ARBA00022989"/>
    </source>
</evidence>
<keyword evidence="15" id="KW-1185">Reference proteome</keyword>
<keyword evidence="7 12" id="KW-1133">Transmembrane helix</keyword>
<evidence type="ECO:0000256" key="12">
    <source>
        <dbReference type="SAM" id="Phobius"/>
    </source>
</evidence>
<dbReference type="AlphaFoldDB" id="D7G8I8"/>
<dbReference type="Proteomes" id="UP000002630">
    <property type="component" value="Linkage Group LG17"/>
</dbReference>
<feature type="transmembrane region" description="Helical" evidence="12">
    <location>
        <begin position="671"/>
        <end position="692"/>
    </location>
</feature>
<reference evidence="14 15" key="1">
    <citation type="journal article" date="2010" name="Nature">
        <title>The Ectocarpus genome and the independent evolution of multicellularity in brown algae.</title>
        <authorList>
            <person name="Cock J.M."/>
            <person name="Sterck L."/>
            <person name="Rouze P."/>
            <person name="Scornet D."/>
            <person name="Allen A.E."/>
            <person name="Amoutzias G."/>
            <person name="Anthouard V."/>
            <person name="Artiguenave F."/>
            <person name="Aury J.M."/>
            <person name="Badger J.H."/>
            <person name="Beszteri B."/>
            <person name="Billiau K."/>
            <person name="Bonnet E."/>
            <person name="Bothwell J.H."/>
            <person name="Bowler C."/>
            <person name="Boyen C."/>
            <person name="Brownlee C."/>
            <person name="Carrano C.J."/>
            <person name="Charrier B."/>
            <person name="Cho G.Y."/>
            <person name="Coelho S.M."/>
            <person name="Collen J."/>
            <person name="Corre E."/>
            <person name="Da Silva C."/>
            <person name="Delage L."/>
            <person name="Delaroque N."/>
            <person name="Dittami S.M."/>
            <person name="Doulbeau S."/>
            <person name="Elias M."/>
            <person name="Farnham G."/>
            <person name="Gachon C.M."/>
            <person name="Gschloessl B."/>
            <person name="Heesch S."/>
            <person name="Jabbari K."/>
            <person name="Jubin C."/>
            <person name="Kawai H."/>
            <person name="Kimura K."/>
            <person name="Kloareg B."/>
            <person name="Kupper F.C."/>
            <person name="Lang D."/>
            <person name="Le Bail A."/>
            <person name="Leblanc C."/>
            <person name="Lerouge P."/>
            <person name="Lohr M."/>
            <person name="Lopez P.J."/>
            <person name="Martens C."/>
            <person name="Maumus F."/>
            <person name="Michel G."/>
            <person name="Miranda-Saavedra D."/>
            <person name="Morales J."/>
            <person name="Moreau H."/>
            <person name="Motomura T."/>
            <person name="Nagasato C."/>
            <person name="Napoli C.A."/>
            <person name="Nelson D.R."/>
            <person name="Nyvall-Collen P."/>
            <person name="Peters A.F."/>
            <person name="Pommier C."/>
            <person name="Potin P."/>
            <person name="Poulain J."/>
            <person name="Quesneville H."/>
            <person name="Read B."/>
            <person name="Rensing S.A."/>
            <person name="Ritter A."/>
            <person name="Rousvoal S."/>
            <person name="Samanta M."/>
            <person name="Samson G."/>
            <person name="Schroeder D.C."/>
            <person name="Segurens B."/>
            <person name="Strittmatter M."/>
            <person name="Tonon T."/>
            <person name="Tregear J.W."/>
            <person name="Valentin K."/>
            <person name="von Dassow P."/>
            <person name="Yamagishi T."/>
            <person name="Van de Peer Y."/>
            <person name="Wincker P."/>
        </authorList>
    </citation>
    <scope>NUCLEOTIDE SEQUENCE [LARGE SCALE GENOMIC DNA]</scope>
    <source>
        <strain evidence="15">Ec32 / CCAP1310/4</strain>
    </source>
</reference>
<dbReference type="EMBL" id="FN649127">
    <property type="protein sequence ID" value="CBJ28033.1"/>
    <property type="molecule type" value="Genomic_DNA"/>
</dbReference>
<keyword evidence="9 10" id="KW-0472">Membrane</keyword>
<evidence type="ECO:0000313" key="15">
    <source>
        <dbReference type="Proteomes" id="UP000002630"/>
    </source>
</evidence>
<keyword evidence="3" id="KW-0813">Transport</keyword>
<feature type="transmembrane region" description="Helical" evidence="12">
    <location>
        <begin position="712"/>
        <end position="732"/>
    </location>
</feature>
<dbReference type="GO" id="GO:0005509">
    <property type="term" value="F:calcium ion binding"/>
    <property type="evidence" value="ECO:0007669"/>
    <property type="project" value="InterPro"/>
</dbReference>
<comment type="similarity">
    <text evidence="2">Belongs to the mitochondrial carrier (TC 2.A.29) family.</text>
</comment>
<keyword evidence="6" id="KW-0999">Mitochondrion inner membrane</keyword>
<feature type="compositionally biased region" description="Acidic residues" evidence="11">
    <location>
        <begin position="1"/>
        <end position="10"/>
    </location>
</feature>
<dbReference type="OMA" id="VNITHAG"/>
<dbReference type="Pfam" id="PF00153">
    <property type="entry name" value="Mito_carr"/>
    <property type="match status" value="2"/>
</dbReference>
<keyword evidence="4 10" id="KW-0812">Transmembrane</keyword>